<proteinExistence type="predicted"/>
<reference evidence="1 2" key="2">
    <citation type="journal article" date="2012" name="J. Bacteriol.">
        <title>Complete Genome Sequences of Mycoplasma leachii Strain PG50T and the Pathogenic Mycoplasma mycoides subsp. mycoides Small Colony Biotype Strain Gladysdale.</title>
        <authorList>
            <person name="Wise K.S."/>
            <person name="Calcutt M.J."/>
            <person name="Foecking M.F."/>
            <person name="Madupu R."/>
            <person name="Deboy R.T."/>
            <person name="Roske K."/>
            <person name="Hvinden M.L."/>
            <person name="Martin T.R."/>
            <person name="Durkin A.S."/>
            <person name="Glass J.I."/>
            <person name="Methe B.A."/>
        </authorList>
    </citation>
    <scope>NUCLEOTIDE SEQUENCE [LARGE SCALE GENOMIC DNA]</scope>
    <source>
        <strain evidence="2">DSM 21131 / NCTC 10133 / N29 / PG50</strain>
    </source>
</reference>
<name>E4PSF8_MYCLG</name>
<reference evidence="2" key="1">
    <citation type="submission" date="2010-07" db="EMBL/GenBank/DDBJ databases">
        <title>Genome sequence of Mycoplasma leachii PG50 MU clone A8.</title>
        <authorList>
            <person name="Wise K."/>
            <person name="Calcutt M.J."/>
            <person name="Foecking M.F."/>
            <person name="Madupu R."/>
            <person name="DeBoy R.T."/>
            <person name="Roske K."/>
            <person name="Martin T.R."/>
            <person name="Hvinden M.L."/>
            <person name="Durkin A.S."/>
            <person name="Glass J."/>
            <person name="Methe B.A."/>
        </authorList>
    </citation>
    <scope>NUCLEOTIDE SEQUENCE [LARGE SCALE GENOMIC DNA]</scope>
    <source>
        <strain evidence="2">DSM 21131 / NCTC 10133 / N29 / PG50</strain>
    </source>
</reference>
<dbReference type="EMBL" id="CP002108">
    <property type="protein sequence ID" value="ADR24564.1"/>
    <property type="molecule type" value="Genomic_DNA"/>
</dbReference>
<dbReference type="KEGG" id="mlc:MSB_A0746"/>
<keyword evidence="2" id="KW-1185">Reference proteome</keyword>
<evidence type="ECO:0000313" key="2">
    <source>
        <dbReference type="Proteomes" id="UP000008712"/>
    </source>
</evidence>
<evidence type="ECO:0000313" key="1">
    <source>
        <dbReference type="EMBL" id="ADR24564.1"/>
    </source>
</evidence>
<accession>E4PSF8</accession>
<dbReference type="InterPro" id="IPR005046">
    <property type="entry name" value="DUF285"/>
</dbReference>
<gene>
    <name evidence="1" type="ordered locus">MSB_A0746</name>
</gene>
<dbReference type="Proteomes" id="UP000008712">
    <property type="component" value="Chromosome"/>
</dbReference>
<organism evidence="1 2">
    <name type="scientific">Mycoplasma leachii (strain DSM 21131 / NCTC 10133 / N29 / PG50)</name>
    <dbReference type="NCBI Taxonomy" id="880447"/>
    <lineage>
        <taxon>Bacteria</taxon>
        <taxon>Bacillati</taxon>
        <taxon>Mycoplasmatota</taxon>
        <taxon>Mollicutes</taxon>
        <taxon>Mycoplasmataceae</taxon>
        <taxon>Mycoplasma</taxon>
    </lineage>
</organism>
<sequence>MFSKTKLFNGDITKWNISNVTSMRQMFQGAKGFKRSLSSWKPIKVTHAKDFRKDAESNIPKENLPKFSEEILKTL</sequence>
<dbReference type="Pfam" id="PF03382">
    <property type="entry name" value="DUF285"/>
    <property type="match status" value="1"/>
</dbReference>
<dbReference type="RefSeq" id="WP_013447991.1">
    <property type="nucleotide sequence ID" value="NC_014751.1"/>
</dbReference>
<dbReference type="HOGENOM" id="CLU_025777_4_0_14"/>
<protein>
    <submittedName>
        <fullName evidence="1">PARCEL domain protein</fullName>
    </submittedName>
</protein>
<dbReference type="AlphaFoldDB" id="E4PSF8"/>